<name>A0ABP5VHM7_9ACTN</name>
<dbReference type="InterPro" id="IPR050723">
    <property type="entry name" value="CFA/CMAS"/>
</dbReference>
<keyword evidence="5" id="KW-0443">Lipid metabolism</keyword>
<evidence type="ECO:0000256" key="3">
    <source>
        <dbReference type="ARBA" id="ARBA00022679"/>
    </source>
</evidence>
<evidence type="ECO:0008006" key="8">
    <source>
        <dbReference type="Google" id="ProtNLM"/>
    </source>
</evidence>
<dbReference type="InterPro" id="IPR029063">
    <property type="entry name" value="SAM-dependent_MTases_sf"/>
</dbReference>
<accession>A0ABP5VHM7</accession>
<evidence type="ECO:0000256" key="4">
    <source>
        <dbReference type="ARBA" id="ARBA00022691"/>
    </source>
</evidence>
<organism evidence="6 7">
    <name type="scientific">Actinomadura vinacea</name>
    <dbReference type="NCBI Taxonomy" id="115336"/>
    <lineage>
        <taxon>Bacteria</taxon>
        <taxon>Bacillati</taxon>
        <taxon>Actinomycetota</taxon>
        <taxon>Actinomycetes</taxon>
        <taxon>Streptosporangiales</taxon>
        <taxon>Thermomonosporaceae</taxon>
        <taxon>Actinomadura</taxon>
    </lineage>
</organism>
<dbReference type="Proteomes" id="UP001501231">
    <property type="component" value="Unassembled WGS sequence"/>
</dbReference>
<dbReference type="EMBL" id="BAAARW010000002">
    <property type="protein sequence ID" value="GAA2402323.1"/>
    <property type="molecule type" value="Genomic_DNA"/>
</dbReference>
<dbReference type="Gene3D" id="3.40.50.150">
    <property type="entry name" value="Vaccinia Virus protein VP39"/>
    <property type="match status" value="1"/>
</dbReference>
<evidence type="ECO:0000313" key="6">
    <source>
        <dbReference type="EMBL" id="GAA2402323.1"/>
    </source>
</evidence>
<dbReference type="SUPFAM" id="SSF53335">
    <property type="entry name" value="S-adenosyl-L-methionine-dependent methyltransferases"/>
    <property type="match status" value="1"/>
</dbReference>
<gene>
    <name evidence="6" type="ORF">GCM10010191_07220</name>
</gene>
<dbReference type="CDD" id="cd02440">
    <property type="entry name" value="AdoMet_MTases"/>
    <property type="match status" value="1"/>
</dbReference>
<keyword evidence="2" id="KW-0489">Methyltransferase</keyword>
<comment type="caution">
    <text evidence="6">The sequence shown here is derived from an EMBL/GenBank/DDBJ whole genome shotgun (WGS) entry which is preliminary data.</text>
</comment>
<protein>
    <recommendedName>
        <fullName evidence="8">Class I SAM-dependent methyltransferase</fullName>
    </recommendedName>
</protein>
<evidence type="ECO:0000313" key="7">
    <source>
        <dbReference type="Proteomes" id="UP001501231"/>
    </source>
</evidence>
<evidence type="ECO:0000256" key="5">
    <source>
        <dbReference type="ARBA" id="ARBA00023098"/>
    </source>
</evidence>
<dbReference type="RefSeq" id="WP_344586926.1">
    <property type="nucleotide sequence ID" value="NZ_BAAARW010000002.1"/>
</dbReference>
<comment type="similarity">
    <text evidence="1">Belongs to the CFA/CMAS family.</text>
</comment>
<proteinExistence type="inferred from homology"/>
<evidence type="ECO:0000256" key="2">
    <source>
        <dbReference type="ARBA" id="ARBA00022603"/>
    </source>
</evidence>
<evidence type="ECO:0000256" key="1">
    <source>
        <dbReference type="ARBA" id="ARBA00010815"/>
    </source>
</evidence>
<dbReference type="Pfam" id="PF02353">
    <property type="entry name" value="CMAS"/>
    <property type="match status" value="1"/>
</dbReference>
<keyword evidence="7" id="KW-1185">Reference proteome</keyword>
<keyword evidence="3" id="KW-0808">Transferase</keyword>
<keyword evidence="4" id="KW-0949">S-adenosyl-L-methionine</keyword>
<sequence length="276" mass="30130">MTVAETNQHYDLDPEIFGRFLDPLRKYSSALYLDDGDSLAEAQEHKLRFVAGRLGLDGGERLLDVGCGWGALILFMAREYGCASLGVSPAARQHDYIAGRSAELGVGDLVSTRVGHFEDLDLPERSFDAVTMLGSIVHMPDLDAVFGKARAVLRRKGTLYVSESCFRSAAAHAAFDRRAGTGFVREEIFGWGDMRPLSELVAAAEGAGFTIVAVDDLTDHYRRTIDDWLANVDAAAAELDALGPGLAGRLRHYLEIANAGWGYTTKHYALTCRNSR</sequence>
<dbReference type="PANTHER" id="PTHR43667">
    <property type="entry name" value="CYCLOPROPANE-FATTY-ACYL-PHOSPHOLIPID SYNTHASE"/>
    <property type="match status" value="1"/>
</dbReference>
<dbReference type="PANTHER" id="PTHR43667:SF1">
    <property type="entry name" value="CYCLOPROPANE-FATTY-ACYL-PHOSPHOLIPID SYNTHASE"/>
    <property type="match status" value="1"/>
</dbReference>
<reference evidence="7" key="1">
    <citation type="journal article" date="2019" name="Int. J. Syst. Evol. Microbiol.">
        <title>The Global Catalogue of Microorganisms (GCM) 10K type strain sequencing project: providing services to taxonomists for standard genome sequencing and annotation.</title>
        <authorList>
            <consortium name="The Broad Institute Genomics Platform"/>
            <consortium name="The Broad Institute Genome Sequencing Center for Infectious Disease"/>
            <person name="Wu L."/>
            <person name="Ma J."/>
        </authorList>
    </citation>
    <scope>NUCLEOTIDE SEQUENCE [LARGE SCALE GENOMIC DNA]</scope>
    <source>
        <strain evidence="7">JCM 3325</strain>
    </source>
</reference>